<dbReference type="Gene3D" id="2.60.40.10">
    <property type="entry name" value="Immunoglobulins"/>
    <property type="match status" value="1"/>
</dbReference>
<dbReference type="InterPro" id="IPR054110">
    <property type="entry name" value="EndoD-like_D2"/>
</dbReference>
<dbReference type="Pfam" id="PF21910">
    <property type="entry name" value="GH85_C"/>
    <property type="match status" value="1"/>
</dbReference>
<dbReference type="Gene3D" id="2.60.120.260">
    <property type="entry name" value="Galactose-binding domain-like"/>
    <property type="match status" value="1"/>
</dbReference>
<reference evidence="3" key="1">
    <citation type="submission" date="2020-05" db="EMBL/GenBank/DDBJ databases">
        <title>Classification of alakaliphilic streptomycetes isolated from an alkaline soil next to Lonar Crater, India and a proposal for the recognition of Streptomyces alkaliterrae sp. nov.</title>
        <authorList>
            <person name="Golinska P."/>
        </authorList>
    </citation>
    <scope>NUCLEOTIDE SEQUENCE [LARGE SCALE GENOMIC DNA]</scope>
    <source>
        <strain evidence="3">OF3</strain>
    </source>
</reference>
<accession>A0A7W3WIL3</accession>
<gene>
    <name evidence="2" type="ORF">H3146_06595</name>
</gene>
<sequence length="305" mass="32380">GGPGPWQPPARHVADRSAVTALPFGTTFNTGHGTAWYEAGRRASDTEWNHLGLQDPLPARRWAIHGNGPRPTVTLDFAAAWHGGSSLLLDGAEGFDGVLELFRCRLPAGPDTRLTLVHRAEPGSGPVRVAAAWATAEPAEPGAAPAFRHHPAATVRGPDGWTTSVLRPRLAAGSMLRALAVGLRGVAGRPVRWRLGALTVTDGRPSAPGAPTDARITAAARLGADEAEARLRWRAPRGGPCAVHHHELHQVLPDGRRRFLGGTAGEAYYLGSLRRAAGERTTRVEIRAVSHALVRSPAVAVAHRW</sequence>
<name>A0A7W3WIL3_9ACTN</name>
<dbReference type="Proteomes" id="UP000525686">
    <property type="component" value="Unassembled WGS sequence"/>
</dbReference>
<dbReference type="EMBL" id="JABJWZ010000035">
    <property type="protein sequence ID" value="MBB1253037.1"/>
    <property type="molecule type" value="Genomic_DNA"/>
</dbReference>
<evidence type="ECO:0000259" key="1">
    <source>
        <dbReference type="Pfam" id="PF21910"/>
    </source>
</evidence>
<evidence type="ECO:0000313" key="3">
    <source>
        <dbReference type="Proteomes" id="UP000525686"/>
    </source>
</evidence>
<feature type="domain" description="Endo-beta-N-acetylglucosaminidase D-like D2" evidence="1">
    <location>
        <begin position="212"/>
        <end position="305"/>
    </location>
</feature>
<dbReference type="GO" id="GO:0005975">
    <property type="term" value="P:carbohydrate metabolic process"/>
    <property type="evidence" value="ECO:0007669"/>
    <property type="project" value="UniProtKB-ARBA"/>
</dbReference>
<organism evidence="2 3">
    <name type="scientific">Streptomyces alkaliterrae</name>
    <dbReference type="NCBI Taxonomy" id="2213162"/>
    <lineage>
        <taxon>Bacteria</taxon>
        <taxon>Bacillati</taxon>
        <taxon>Actinomycetota</taxon>
        <taxon>Actinomycetes</taxon>
        <taxon>Kitasatosporales</taxon>
        <taxon>Streptomycetaceae</taxon>
        <taxon>Streptomyces</taxon>
    </lineage>
</organism>
<feature type="non-terminal residue" evidence="2">
    <location>
        <position position="1"/>
    </location>
</feature>
<evidence type="ECO:0000313" key="2">
    <source>
        <dbReference type="EMBL" id="MBB1253037.1"/>
    </source>
</evidence>
<protein>
    <submittedName>
        <fullName evidence="2">Endo-beta-N-acetylglucosaminidase</fullName>
    </submittedName>
</protein>
<dbReference type="AlphaFoldDB" id="A0A7W3WIL3"/>
<dbReference type="InterPro" id="IPR013783">
    <property type="entry name" value="Ig-like_fold"/>
</dbReference>
<proteinExistence type="predicted"/>
<comment type="caution">
    <text evidence="2">The sequence shown here is derived from an EMBL/GenBank/DDBJ whole genome shotgun (WGS) entry which is preliminary data.</text>
</comment>